<accession>A0A917DD48</accession>
<sequence length="123" mass="12490">MLDLEVPSLPSSAETSDPISVPSVARSSAAVDAPETGATFVLSPGARVVFTGALSRERAEWAQTIAEAGFTTGSVTKNCAVLVAADPATQSGKAKTAAKHGIPIVTEAEFVRVFEAYVAGIAA</sequence>
<evidence type="ECO:0000256" key="1">
    <source>
        <dbReference type="SAM" id="MobiDB-lite"/>
    </source>
</evidence>
<dbReference type="Gene3D" id="3.40.50.10190">
    <property type="entry name" value="BRCT domain"/>
    <property type="match status" value="1"/>
</dbReference>
<dbReference type="Proteomes" id="UP000633205">
    <property type="component" value="Unassembled WGS sequence"/>
</dbReference>
<feature type="domain" description="BRCT" evidence="2">
    <location>
        <begin position="47"/>
        <end position="112"/>
    </location>
</feature>
<comment type="caution">
    <text evidence="3">The sequence shown here is derived from an EMBL/GenBank/DDBJ whole genome shotgun (WGS) entry which is preliminary data.</text>
</comment>
<gene>
    <name evidence="3" type="ORF">GCM10010915_08250</name>
</gene>
<dbReference type="AlphaFoldDB" id="A0A917DD48"/>
<dbReference type="CDD" id="cd17748">
    <property type="entry name" value="BRCT_DNA_ligase_like"/>
    <property type="match status" value="1"/>
</dbReference>
<dbReference type="InterPro" id="IPR036420">
    <property type="entry name" value="BRCT_dom_sf"/>
</dbReference>
<feature type="region of interest" description="Disordered" evidence="1">
    <location>
        <begin position="1"/>
        <end position="21"/>
    </location>
</feature>
<dbReference type="SUPFAM" id="SSF52113">
    <property type="entry name" value="BRCT domain"/>
    <property type="match status" value="1"/>
</dbReference>
<protein>
    <recommendedName>
        <fullName evidence="2">BRCT domain-containing protein</fullName>
    </recommendedName>
</protein>
<proteinExistence type="predicted"/>
<reference evidence="3" key="2">
    <citation type="submission" date="2020-09" db="EMBL/GenBank/DDBJ databases">
        <authorList>
            <person name="Sun Q."/>
            <person name="Zhou Y."/>
        </authorList>
    </citation>
    <scope>NUCLEOTIDE SEQUENCE</scope>
    <source>
        <strain evidence="3">CGMCC 1.15152</strain>
    </source>
</reference>
<organism evidence="3 4">
    <name type="scientific">Microbacterium faecale</name>
    <dbReference type="NCBI Taxonomy" id="1804630"/>
    <lineage>
        <taxon>Bacteria</taxon>
        <taxon>Bacillati</taxon>
        <taxon>Actinomycetota</taxon>
        <taxon>Actinomycetes</taxon>
        <taxon>Micrococcales</taxon>
        <taxon>Microbacteriaceae</taxon>
        <taxon>Microbacterium</taxon>
    </lineage>
</organism>
<name>A0A917DD48_9MICO</name>
<evidence type="ECO:0000313" key="3">
    <source>
        <dbReference type="EMBL" id="GGD30300.1"/>
    </source>
</evidence>
<dbReference type="Pfam" id="PF00533">
    <property type="entry name" value="BRCT"/>
    <property type="match status" value="1"/>
</dbReference>
<keyword evidence="4" id="KW-1185">Reference proteome</keyword>
<evidence type="ECO:0000313" key="4">
    <source>
        <dbReference type="Proteomes" id="UP000633205"/>
    </source>
</evidence>
<dbReference type="EMBL" id="BMHO01000001">
    <property type="protein sequence ID" value="GGD30300.1"/>
    <property type="molecule type" value="Genomic_DNA"/>
</dbReference>
<evidence type="ECO:0000259" key="2">
    <source>
        <dbReference type="Pfam" id="PF00533"/>
    </source>
</evidence>
<reference evidence="3" key="1">
    <citation type="journal article" date="2014" name="Int. J. Syst. Evol. Microbiol.">
        <title>Complete genome sequence of Corynebacterium casei LMG S-19264T (=DSM 44701T), isolated from a smear-ripened cheese.</title>
        <authorList>
            <consortium name="US DOE Joint Genome Institute (JGI-PGF)"/>
            <person name="Walter F."/>
            <person name="Albersmeier A."/>
            <person name="Kalinowski J."/>
            <person name="Ruckert C."/>
        </authorList>
    </citation>
    <scope>NUCLEOTIDE SEQUENCE</scope>
    <source>
        <strain evidence="3">CGMCC 1.15152</strain>
    </source>
</reference>
<dbReference type="InterPro" id="IPR001357">
    <property type="entry name" value="BRCT_dom"/>
</dbReference>